<gene>
    <name evidence="1" type="ORF">HQ865_11060</name>
</gene>
<name>A0A7D4UD81_9SPHI</name>
<organism evidence="1 2">
    <name type="scientific">Mucilaginibacter mali</name>
    <dbReference type="NCBI Taxonomy" id="2740462"/>
    <lineage>
        <taxon>Bacteria</taxon>
        <taxon>Pseudomonadati</taxon>
        <taxon>Bacteroidota</taxon>
        <taxon>Sphingobacteriia</taxon>
        <taxon>Sphingobacteriales</taxon>
        <taxon>Sphingobacteriaceae</taxon>
        <taxon>Mucilaginibacter</taxon>
    </lineage>
</organism>
<keyword evidence="2" id="KW-1185">Reference proteome</keyword>
<dbReference type="EMBL" id="CP054139">
    <property type="protein sequence ID" value="QKJ30279.1"/>
    <property type="molecule type" value="Genomic_DNA"/>
</dbReference>
<reference evidence="1 2" key="1">
    <citation type="submission" date="2020-05" db="EMBL/GenBank/DDBJ databases">
        <title>Mucilaginibacter mali sp. nov.</title>
        <authorList>
            <person name="Kim H.S."/>
            <person name="Lee K.C."/>
            <person name="Suh M.K."/>
            <person name="Kim J.-S."/>
            <person name="Han K.-I."/>
            <person name="Eom M.K."/>
            <person name="Shin Y.K."/>
            <person name="Lee J.-S."/>
        </authorList>
    </citation>
    <scope>NUCLEOTIDE SEQUENCE [LARGE SCALE GENOMIC DNA]</scope>
    <source>
        <strain evidence="1 2">G2-14</strain>
    </source>
</reference>
<protein>
    <submittedName>
        <fullName evidence="1">Uncharacterized protein</fullName>
    </submittedName>
</protein>
<evidence type="ECO:0000313" key="1">
    <source>
        <dbReference type="EMBL" id="QKJ30279.1"/>
    </source>
</evidence>
<dbReference type="AlphaFoldDB" id="A0A7D4UD81"/>
<sequence>MVYRTGFLLQKDDIERYIQVETILAFYKQQFINTGKHLLFEGETFIGNVTFSDDHCILNGFDNFDQSEKKDIRAFLGTLIIPHQKALASAFGFGLQIKDKLVYCEVILNMGLYEIWFNGINIAVLSQNAKCIWLQVSGNALPPSILRDIKKGIEKYYNQF</sequence>
<dbReference type="KEGG" id="mmab:HQ865_11060"/>
<evidence type="ECO:0000313" key="2">
    <source>
        <dbReference type="Proteomes" id="UP000505355"/>
    </source>
</evidence>
<proteinExistence type="predicted"/>
<dbReference type="Proteomes" id="UP000505355">
    <property type="component" value="Chromosome"/>
</dbReference>
<dbReference type="RefSeq" id="WP_173414966.1">
    <property type="nucleotide sequence ID" value="NZ_CP054139.1"/>
</dbReference>
<accession>A0A7D4UD81</accession>